<accession>A0A6C0KV07</accession>
<protein>
    <submittedName>
        <fullName evidence="1">Uncharacterized protein</fullName>
    </submittedName>
</protein>
<sequence length="285" mass="33761">MSKEKLEKEINKIGDDSMKTKMLTWLSTVRNTQLSSSVIMEDFDRITAIYNLIVNENTLQNTKSKMIEWFYNTALSEITMEEYRKERNKYRGSTENRCNFGRIAQAKGTCWFNAIINMILLSDDIKKHLAAITEGYLKNNNRRKTFLDINFKRFFEDYNKEYNTPTHTSSENINSELFKEMLAYIYYLLYDEKKGINDINKDIAAIILNYILPNIPVYQMSKLNTNFTYTEMCFRVDNEIHYQICMFITGTLLDSNYILYDMSNLNKYIGLLDNYTFLNIIIKKN</sequence>
<dbReference type="AlphaFoldDB" id="A0A6C0KV07"/>
<organism evidence="1">
    <name type="scientific">viral metagenome</name>
    <dbReference type="NCBI Taxonomy" id="1070528"/>
    <lineage>
        <taxon>unclassified sequences</taxon>
        <taxon>metagenomes</taxon>
        <taxon>organismal metagenomes</taxon>
    </lineage>
</organism>
<reference evidence="1" key="1">
    <citation type="journal article" date="2020" name="Nature">
        <title>Giant virus diversity and host interactions through global metagenomics.</title>
        <authorList>
            <person name="Schulz F."/>
            <person name="Roux S."/>
            <person name="Paez-Espino D."/>
            <person name="Jungbluth S."/>
            <person name="Walsh D.A."/>
            <person name="Denef V.J."/>
            <person name="McMahon K.D."/>
            <person name="Konstantinidis K.T."/>
            <person name="Eloe-Fadrosh E.A."/>
            <person name="Kyrpides N.C."/>
            <person name="Woyke T."/>
        </authorList>
    </citation>
    <scope>NUCLEOTIDE SEQUENCE</scope>
    <source>
        <strain evidence="1">GVMAG-S-3300013094-100</strain>
    </source>
</reference>
<name>A0A6C0KV07_9ZZZZ</name>
<dbReference type="EMBL" id="MN740976">
    <property type="protein sequence ID" value="QHU20976.1"/>
    <property type="molecule type" value="Genomic_DNA"/>
</dbReference>
<proteinExistence type="predicted"/>
<evidence type="ECO:0000313" key="1">
    <source>
        <dbReference type="EMBL" id="QHU20976.1"/>
    </source>
</evidence>